<gene>
    <name evidence="2" type="ORF">PUN28_015953</name>
</gene>
<evidence type="ECO:0000256" key="1">
    <source>
        <dbReference type="SAM" id="SignalP"/>
    </source>
</evidence>
<keyword evidence="1" id="KW-0732">Signal</keyword>
<feature type="chain" id="PRO_5043901314" evidence="1">
    <location>
        <begin position="20"/>
        <end position="68"/>
    </location>
</feature>
<evidence type="ECO:0000313" key="3">
    <source>
        <dbReference type="Proteomes" id="UP001430953"/>
    </source>
</evidence>
<feature type="signal peptide" evidence="1">
    <location>
        <begin position="1"/>
        <end position="19"/>
    </location>
</feature>
<sequence>MVFLSVIKIFIIILLGVFIEDDRPLTPEFLFTQRHEVCGDPDYSYPSSLIRERNIVTLIVKYFNCFCN</sequence>
<dbReference type="AlphaFoldDB" id="A0AAW2EW52"/>
<keyword evidence="3" id="KW-1185">Reference proteome</keyword>
<reference evidence="2 3" key="1">
    <citation type="submission" date="2023-03" db="EMBL/GenBank/DDBJ databases">
        <title>High recombination rates correlate with genetic variation in Cardiocondyla obscurior ants.</title>
        <authorList>
            <person name="Errbii M."/>
        </authorList>
    </citation>
    <scope>NUCLEOTIDE SEQUENCE [LARGE SCALE GENOMIC DNA]</scope>
    <source>
        <strain evidence="2">Alpha-2009</strain>
        <tissue evidence="2">Whole body</tissue>
    </source>
</reference>
<dbReference type="Proteomes" id="UP001430953">
    <property type="component" value="Unassembled WGS sequence"/>
</dbReference>
<accession>A0AAW2EW52</accession>
<evidence type="ECO:0000313" key="2">
    <source>
        <dbReference type="EMBL" id="KAL0105882.1"/>
    </source>
</evidence>
<dbReference type="EMBL" id="JADYXP020000018">
    <property type="protein sequence ID" value="KAL0105882.1"/>
    <property type="molecule type" value="Genomic_DNA"/>
</dbReference>
<protein>
    <submittedName>
        <fullName evidence="2">Uncharacterized protein</fullName>
    </submittedName>
</protein>
<name>A0AAW2EW52_9HYME</name>
<comment type="caution">
    <text evidence="2">The sequence shown here is derived from an EMBL/GenBank/DDBJ whole genome shotgun (WGS) entry which is preliminary data.</text>
</comment>
<proteinExistence type="predicted"/>
<organism evidence="2 3">
    <name type="scientific">Cardiocondyla obscurior</name>
    <dbReference type="NCBI Taxonomy" id="286306"/>
    <lineage>
        <taxon>Eukaryota</taxon>
        <taxon>Metazoa</taxon>
        <taxon>Ecdysozoa</taxon>
        <taxon>Arthropoda</taxon>
        <taxon>Hexapoda</taxon>
        <taxon>Insecta</taxon>
        <taxon>Pterygota</taxon>
        <taxon>Neoptera</taxon>
        <taxon>Endopterygota</taxon>
        <taxon>Hymenoptera</taxon>
        <taxon>Apocrita</taxon>
        <taxon>Aculeata</taxon>
        <taxon>Formicoidea</taxon>
        <taxon>Formicidae</taxon>
        <taxon>Myrmicinae</taxon>
        <taxon>Cardiocondyla</taxon>
    </lineage>
</organism>